<name>A0A3N9UM57_9BACI</name>
<dbReference type="InterPro" id="IPR011053">
    <property type="entry name" value="Single_hybrid_motif"/>
</dbReference>
<dbReference type="Gene3D" id="2.40.50.100">
    <property type="match status" value="1"/>
</dbReference>
<dbReference type="Proteomes" id="UP000274033">
    <property type="component" value="Unassembled WGS sequence"/>
</dbReference>
<protein>
    <recommendedName>
        <fullName evidence="1">Lipoyl-binding domain-containing protein</fullName>
    </recommendedName>
</protein>
<evidence type="ECO:0000313" key="2">
    <source>
        <dbReference type="EMBL" id="RQW73602.1"/>
    </source>
</evidence>
<keyword evidence="3" id="KW-1185">Reference proteome</keyword>
<dbReference type="EMBL" id="RRCT01000018">
    <property type="protein sequence ID" value="RQW73602.1"/>
    <property type="molecule type" value="Genomic_DNA"/>
</dbReference>
<reference evidence="2 3" key="1">
    <citation type="journal article" date="2013" name="J. Microbiol.">
        <title>Lysinibacillus chungkukjangi sp. nov., isolated from Chungkukjang, Korean fermented soybean food.</title>
        <authorList>
            <person name="Kim S.J."/>
            <person name="Jang Y.H."/>
            <person name="Hamada M."/>
            <person name="Ahn J.H."/>
            <person name="Weon H.Y."/>
            <person name="Suzuki K."/>
            <person name="Whang K.S."/>
            <person name="Kwon S.W."/>
        </authorList>
    </citation>
    <scope>NUCLEOTIDE SEQUENCE [LARGE SCALE GENOMIC DNA]</scope>
    <source>
        <strain evidence="2 3">MCCC 1A12701</strain>
    </source>
</reference>
<dbReference type="InterPro" id="IPR000089">
    <property type="entry name" value="Biotin_lipoyl"/>
</dbReference>
<dbReference type="RefSeq" id="WP_124766342.1">
    <property type="nucleotide sequence ID" value="NZ_JAFBDY010000017.1"/>
</dbReference>
<accession>A0A3N9UM57</accession>
<organism evidence="2 3">
    <name type="scientific">Lysinibacillus composti</name>
    <dbReference type="NCBI Taxonomy" id="720633"/>
    <lineage>
        <taxon>Bacteria</taxon>
        <taxon>Bacillati</taxon>
        <taxon>Bacillota</taxon>
        <taxon>Bacilli</taxon>
        <taxon>Bacillales</taxon>
        <taxon>Bacillaceae</taxon>
        <taxon>Lysinibacillus</taxon>
    </lineage>
</organism>
<dbReference type="CDD" id="cd06849">
    <property type="entry name" value="lipoyl_domain"/>
    <property type="match status" value="1"/>
</dbReference>
<dbReference type="AlphaFoldDB" id="A0A3N9UM57"/>
<evidence type="ECO:0000259" key="1">
    <source>
        <dbReference type="Pfam" id="PF00364"/>
    </source>
</evidence>
<proteinExistence type="predicted"/>
<dbReference type="Gene3D" id="3.30.420.40">
    <property type="match status" value="2"/>
</dbReference>
<dbReference type="InterPro" id="IPR043129">
    <property type="entry name" value="ATPase_NBD"/>
</dbReference>
<gene>
    <name evidence="2" type="ORF">EBB45_15975</name>
</gene>
<dbReference type="Pfam" id="PF00364">
    <property type="entry name" value="Biotin_lipoyl"/>
    <property type="match status" value="1"/>
</dbReference>
<dbReference type="SUPFAM" id="SSF51230">
    <property type="entry name" value="Single hybrid motif"/>
    <property type="match status" value="1"/>
</dbReference>
<feature type="domain" description="Lipoyl-binding" evidence="1">
    <location>
        <begin position="3"/>
        <end position="75"/>
    </location>
</feature>
<sequence length="1064" mass="123643">MTSITVPKIEEGVEKILLMHWYKKPGDYIVVGEALAKFKHEDIEFDLFSEKEGTLKDLYIEEFNLVKIGNPICYIEPDDAQSEESFKEVEKQETIEDKEETLEGETSLAAENTIDSSIHLINKNEKQDLYLFSPDAQTVPITSISMTYKEARSLIKDLYQRAEQIFFKDESIFFQEIKKMLRSRWVYMNNINVVYDHNIAALFPYRNYYELIDEEFDYTKHLDISGFKGDAMTQEEVTKSFNTTDHPVFKKIVALEDFSANKHSSVTRLFATQTTNFPNSIAFKSNEYDIQSFDVVNQKNNSQGKGFFVPIFRLNGENTFEIDDQTVLRLWLENKFVPRGLSTERQKEYDYLLALYQLKDLKNSELQNELSSISIDSQSFYEKLLNSEKVRADIDPYDEKMLTDPNRGHWDLWPTHKEEKPLTIKLKNEIMAGNPKMDIREDGIVGIDFGTKSTVVVYQEASELTLPMRIGIGYLNSEVQDWHYENPTVIEFIDLEQFLELYQEKEGRPETRWQDVTVSHNALNSLMNGKSDHYYSILNNLKQWAGEKKKQLRLRDKKGYAVLLRSFLDLTEEEINPIEIYAYYLGLYINNQHNGIYLDYTLAFPVTYEKEVRDKILKSFERGLKKTLPMPVQQDEELMKKFRVTGGATEPAAYAICALQEYGFEPEGDDVTYYGVFDFGGGTTDFDFGIWREAGLKERRYDYVIEHFSSGGDRYLGGENILELLAFQVFKNNQKTMREYNISFTLPAECEKFPGSETLINESQESYLNMKQLVEKIRPLWEKHEGYEEEFERGMIRVDLFDKAGHAKLNVEILIDQDELEQIIEKRIEKGIHNFFESLRRAFTQSESSKIKKINILLAGNSGKSPVVMNLFNKWIETEVQNTLNWPDVSGDLFEIFPPLGTEDAYLKQEERNIVVNRDVFTAPTGKTGVAFGLVQSRKGGNVKVIDRNMENDVLKFKYFLGMGKKGKFKTVIDQEDKYNIWHLFIDASEEDFEIYYTSLPEASTNQLDIKQVQRKKLRIEHVDDSAFIYIRTVSPSVIEYVVADEDSIVNNVYLSEITKVELS</sequence>
<comment type="caution">
    <text evidence="2">The sequence shown here is derived from an EMBL/GenBank/DDBJ whole genome shotgun (WGS) entry which is preliminary data.</text>
</comment>
<evidence type="ECO:0000313" key="3">
    <source>
        <dbReference type="Proteomes" id="UP000274033"/>
    </source>
</evidence>
<dbReference type="Gene3D" id="3.90.640.10">
    <property type="entry name" value="Actin, Chain A, domain 4"/>
    <property type="match status" value="1"/>
</dbReference>
<dbReference type="SUPFAM" id="SSF53067">
    <property type="entry name" value="Actin-like ATPase domain"/>
    <property type="match status" value="1"/>
</dbReference>
<dbReference type="OrthoDB" id="8476780at2"/>